<organism evidence="2">
    <name type="scientific">Myoviridae sp. ct5hB2</name>
    <dbReference type="NCBI Taxonomy" id="2826614"/>
    <lineage>
        <taxon>Viruses</taxon>
        <taxon>Duplodnaviria</taxon>
        <taxon>Heunggongvirae</taxon>
        <taxon>Uroviricota</taxon>
        <taxon>Caudoviricetes</taxon>
    </lineage>
</organism>
<feature type="transmembrane region" description="Helical" evidence="1">
    <location>
        <begin position="51"/>
        <end position="77"/>
    </location>
</feature>
<protein>
    <submittedName>
        <fullName evidence="2">Uncharacterized protein</fullName>
    </submittedName>
</protein>
<evidence type="ECO:0000313" key="2">
    <source>
        <dbReference type="EMBL" id="DAD90754.1"/>
    </source>
</evidence>
<dbReference type="EMBL" id="BK015093">
    <property type="protein sequence ID" value="DAD90754.1"/>
    <property type="molecule type" value="Genomic_DNA"/>
</dbReference>
<evidence type="ECO:0000256" key="1">
    <source>
        <dbReference type="SAM" id="Phobius"/>
    </source>
</evidence>
<keyword evidence="1" id="KW-1133">Transmembrane helix</keyword>
<proteinExistence type="predicted"/>
<name>A0A8S5N929_9CAUD</name>
<keyword evidence="1" id="KW-0812">Transmembrane</keyword>
<reference evidence="2" key="1">
    <citation type="journal article" date="2021" name="Proc. Natl. Acad. Sci. U.S.A.">
        <title>A Catalog of Tens of Thousands of Viruses from Human Metagenomes Reveals Hidden Associations with Chronic Diseases.</title>
        <authorList>
            <person name="Tisza M.J."/>
            <person name="Buck C.B."/>
        </authorList>
    </citation>
    <scope>NUCLEOTIDE SEQUENCE</scope>
    <source>
        <strain evidence="2">Ct5hB2</strain>
    </source>
</reference>
<accession>A0A8S5N929</accession>
<sequence length="93" mass="10815">MIIERVSRCMLCGDEITTEGTVLNQLCVGQINDLKMEHHMRTHHKRRSIRFWYLFLSPLVILGALALTALAVLVWLLTAPFWALHELCEAIWR</sequence>
<keyword evidence="1" id="KW-0472">Membrane</keyword>